<sequence>MVSRLARSRDEVLRGLSPKYRRYNIYDLSGKPLPNTADWTITAQPLPRPPPAELANETNNATIANNPHLFHVSTPINIDRFQELLATHPNQPFVQSVITGLREGFWPCADTTREDYPVTHDAHIGTTTDNDEKQFLEKQIEMERGKGRFSELFGPDLLPGMYSMPIHAVPKDNGRTFRMVVNHSATKKSLNSMIDKDTLPPSPLDNMRHVGDRLLRARLDDPTSRLTMWKADVAEAYRLLPVHPHWQLKQIVTFGNKRYVDWRNNFGNRAAGPIWVAFLALVTWIAIYIRHIINLIGAYVDDSHGFDDINDMMLYAPYAEFKPESQARLLELWDELGIPHKERKQISGSPLTIIGLEVNPNTMTITLPDEAKQDLIDELAHWSSPVPDGGSEKFEYRKWQGMAGWMNWAFNVYPLLRPCLNRFYPKLQIRNKDKVTPFTGVHINMAVRYDLGWALRHLHTLPGTRLMSSGAWHPSQADYTLYCDACLSGMGFWYADSTDGFYCDVPPDPPSHLIYYFEALCVVSALTHVAERATHGSRVIIRSDNANTVAIMSSLRCEPELNHLLLHLADILIATKIDLRVLWIPGDENAIADAISRLNIGAVTSLVPGFRLFEFLPPRFPLGALEN</sequence>
<dbReference type="OrthoDB" id="198652at2759"/>
<dbReference type="InterPro" id="IPR052055">
    <property type="entry name" value="Hepadnavirus_pol/RT"/>
</dbReference>
<keyword evidence="1" id="KW-0812">Transmembrane</keyword>
<accession>A0A4Y7TT33</accession>
<protein>
    <submittedName>
        <fullName evidence="2">DNA/RNA polymerase</fullName>
    </submittedName>
</protein>
<evidence type="ECO:0000256" key="1">
    <source>
        <dbReference type="SAM" id="Phobius"/>
    </source>
</evidence>
<dbReference type="EMBL" id="QPFP01000004">
    <property type="protein sequence ID" value="TEB37326.1"/>
    <property type="molecule type" value="Genomic_DNA"/>
</dbReference>
<dbReference type="PANTHER" id="PTHR33050:SF7">
    <property type="entry name" value="RIBONUCLEASE H"/>
    <property type="match status" value="1"/>
</dbReference>
<evidence type="ECO:0000313" key="2">
    <source>
        <dbReference type="EMBL" id="TEB37326.1"/>
    </source>
</evidence>
<gene>
    <name evidence="2" type="ORF">FA13DRAFT_1621739</name>
</gene>
<evidence type="ECO:0000313" key="3">
    <source>
        <dbReference type="Proteomes" id="UP000298030"/>
    </source>
</evidence>
<dbReference type="STRING" id="71717.A0A4Y7TT33"/>
<dbReference type="AlphaFoldDB" id="A0A4Y7TT33"/>
<comment type="caution">
    <text evidence="2">The sequence shown here is derived from an EMBL/GenBank/DDBJ whole genome shotgun (WGS) entry which is preliminary data.</text>
</comment>
<organism evidence="2 3">
    <name type="scientific">Coprinellus micaceus</name>
    <name type="common">Glistening ink-cap mushroom</name>
    <name type="synonym">Coprinus micaceus</name>
    <dbReference type="NCBI Taxonomy" id="71717"/>
    <lineage>
        <taxon>Eukaryota</taxon>
        <taxon>Fungi</taxon>
        <taxon>Dikarya</taxon>
        <taxon>Basidiomycota</taxon>
        <taxon>Agaricomycotina</taxon>
        <taxon>Agaricomycetes</taxon>
        <taxon>Agaricomycetidae</taxon>
        <taxon>Agaricales</taxon>
        <taxon>Agaricineae</taxon>
        <taxon>Psathyrellaceae</taxon>
        <taxon>Coprinellus</taxon>
    </lineage>
</organism>
<dbReference type="SUPFAM" id="SSF56672">
    <property type="entry name" value="DNA/RNA polymerases"/>
    <property type="match status" value="1"/>
</dbReference>
<dbReference type="PANTHER" id="PTHR33050">
    <property type="entry name" value="REVERSE TRANSCRIPTASE DOMAIN-CONTAINING PROTEIN"/>
    <property type="match status" value="1"/>
</dbReference>
<dbReference type="InterPro" id="IPR043502">
    <property type="entry name" value="DNA/RNA_pol_sf"/>
</dbReference>
<name>A0A4Y7TT33_COPMI</name>
<keyword evidence="1" id="KW-0472">Membrane</keyword>
<keyword evidence="1" id="KW-1133">Transmembrane helix</keyword>
<keyword evidence="3" id="KW-1185">Reference proteome</keyword>
<feature type="transmembrane region" description="Helical" evidence="1">
    <location>
        <begin position="270"/>
        <end position="289"/>
    </location>
</feature>
<dbReference type="Proteomes" id="UP000298030">
    <property type="component" value="Unassembled WGS sequence"/>
</dbReference>
<proteinExistence type="predicted"/>
<reference evidence="2 3" key="1">
    <citation type="journal article" date="2019" name="Nat. Ecol. Evol.">
        <title>Megaphylogeny resolves global patterns of mushroom evolution.</title>
        <authorList>
            <person name="Varga T."/>
            <person name="Krizsan K."/>
            <person name="Foldi C."/>
            <person name="Dima B."/>
            <person name="Sanchez-Garcia M."/>
            <person name="Sanchez-Ramirez S."/>
            <person name="Szollosi G.J."/>
            <person name="Szarkandi J.G."/>
            <person name="Papp V."/>
            <person name="Albert L."/>
            <person name="Andreopoulos W."/>
            <person name="Angelini C."/>
            <person name="Antonin V."/>
            <person name="Barry K.W."/>
            <person name="Bougher N.L."/>
            <person name="Buchanan P."/>
            <person name="Buyck B."/>
            <person name="Bense V."/>
            <person name="Catcheside P."/>
            <person name="Chovatia M."/>
            <person name="Cooper J."/>
            <person name="Damon W."/>
            <person name="Desjardin D."/>
            <person name="Finy P."/>
            <person name="Geml J."/>
            <person name="Haridas S."/>
            <person name="Hughes K."/>
            <person name="Justo A."/>
            <person name="Karasinski D."/>
            <person name="Kautmanova I."/>
            <person name="Kiss B."/>
            <person name="Kocsube S."/>
            <person name="Kotiranta H."/>
            <person name="LaButti K.M."/>
            <person name="Lechner B.E."/>
            <person name="Liimatainen K."/>
            <person name="Lipzen A."/>
            <person name="Lukacs Z."/>
            <person name="Mihaltcheva S."/>
            <person name="Morgado L.N."/>
            <person name="Niskanen T."/>
            <person name="Noordeloos M.E."/>
            <person name="Ohm R.A."/>
            <person name="Ortiz-Santana B."/>
            <person name="Ovrebo C."/>
            <person name="Racz N."/>
            <person name="Riley R."/>
            <person name="Savchenko A."/>
            <person name="Shiryaev A."/>
            <person name="Soop K."/>
            <person name="Spirin V."/>
            <person name="Szebenyi C."/>
            <person name="Tomsovsky M."/>
            <person name="Tulloss R.E."/>
            <person name="Uehling J."/>
            <person name="Grigoriev I.V."/>
            <person name="Vagvolgyi C."/>
            <person name="Papp T."/>
            <person name="Martin F.M."/>
            <person name="Miettinen O."/>
            <person name="Hibbett D.S."/>
            <person name="Nagy L.G."/>
        </authorList>
    </citation>
    <scope>NUCLEOTIDE SEQUENCE [LARGE SCALE GENOMIC DNA]</scope>
    <source>
        <strain evidence="2 3">FP101781</strain>
    </source>
</reference>